<dbReference type="Gene3D" id="3.30.450.20">
    <property type="entry name" value="PAS domain"/>
    <property type="match status" value="1"/>
</dbReference>
<organism evidence="1 2">
    <name type="scientific">Mesobacillus stamsii</name>
    <dbReference type="NCBI Taxonomy" id="225347"/>
    <lineage>
        <taxon>Bacteria</taxon>
        <taxon>Bacillati</taxon>
        <taxon>Bacillota</taxon>
        <taxon>Bacilli</taxon>
        <taxon>Bacillales</taxon>
        <taxon>Bacillaceae</taxon>
        <taxon>Mesobacillus</taxon>
    </lineage>
</organism>
<sequence length="228" mass="26640">MIALYKIKDLYEDEMKDLFQEMGYRTACVYSINNLMDMMVNPMVIITPSFFQKELKDIPNPIVPIFINFFDIKRSIVELFEFEDRNDYLFITSNESIDWLRKEYEKDSSNNKVPLTFITNDETISVRSDQAVLAPIWMKNEISKDQMNQFYFIKPSFSSVLSSLQVAGSLVNFIEEVYRERYQVNAIVNSTHDGVIAIDLKGTIKIANEHAKTWFSFKGSQVYESLSY</sequence>
<accession>A0ABU0FQW8</accession>
<protein>
    <submittedName>
        <fullName evidence="1">Fe-S-cluster formation regulator IscX/YfhJ</fullName>
    </submittedName>
</protein>
<evidence type="ECO:0000313" key="1">
    <source>
        <dbReference type="EMBL" id="MDQ0412307.1"/>
    </source>
</evidence>
<dbReference type="RefSeq" id="WP_307191144.1">
    <property type="nucleotide sequence ID" value="NZ_JAUSUN010000002.1"/>
</dbReference>
<reference evidence="1 2" key="1">
    <citation type="submission" date="2023-07" db="EMBL/GenBank/DDBJ databases">
        <title>Genomic Encyclopedia of Type Strains, Phase IV (KMG-IV): sequencing the most valuable type-strain genomes for metagenomic binning, comparative biology and taxonomic classification.</title>
        <authorList>
            <person name="Goeker M."/>
        </authorList>
    </citation>
    <scope>NUCLEOTIDE SEQUENCE [LARGE SCALE GENOMIC DNA]</scope>
    <source>
        <strain evidence="1 2">DSM 19598</strain>
    </source>
</reference>
<keyword evidence="2" id="KW-1185">Reference proteome</keyword>
<gene>
    <name evidence="1" type="ORF">J2S25_000487</name>
</gene>
<name>A0ABU0FQW8_9BACI</name>
<dbReference type="Proteomes" id="UP001242313">
    <property type="component" value="Unassembled WGS sequence"/>
</dbReference>
<evidence type="ECO:0000313" key="2">
    <source>
        <dbReference type="Proteomes" id="UP001242313"/>
    </source>
</evidence>
<proteinExistence type="predicted"/>
<dbReference type="EMBL" id="JAUSUN010000002">
    <property type="protein sequence ID" value="MDQ0412307.1"/>
    <property type="molecule type" value="Genomic_DNA"/>
</dbReference>
<comment type="caution">
    <text evidence="1">The sequence shown here is derived from an EMBL/GenBank/DDBJ whole genome shotgun (WGS) entry which is preliminary data.</text>
</comment>